<protein>
    <submittedName>
        <fullName evidence="1">Uncharacterized protein</fullName>
    </submittedName>
</protein>
<accession>A0ABQ9WS12</accession>
<evidence type="ECO:0000313" key="2">
    <source>
        <dbReference type="Proteomes" id="UP001281761"/>
    </source>
</evidence>
<dbReference type="Proteomes" id="UP001281761">
    <property type="component" value="Unassembled WGS sequence"/>
</dbReference>
<reference evidence="1 2" key="1">
    <citation type="journal article" date="2022" name="bioRxiv">
        <title>Genomics of Preaxostyla Flagellates Illuminates Evolutionary Transitions and the Path Towards Mitochondrial Loss.</title>
        <authorList>
            <person name="Novak L.V.F."/>
            <person name="Treitli S.C."/>
            <person name="Pyrih J."/>
            <person name="Halakuc P."/>
            <person name="Pipaliya S.V."/>
            <person name="Vacek V."/>
            <person name="Brzon O."/>
            <person name="Soukal P."/>
            <person name="Eme L."/>
            <person name="Dacks J.B."/>
            <person name="Karnkowska A."/>
            <person name="Elias M."/>
            <person name="Hampl V."/>
        </authorList>
    </citation>
    <scope>NUCLEOTIDE SEQUENCE [LARGE SCALE GENOMIC DNA]</scope>
    <source>
        <strain evidence="1">NAU3</strain>
        <tissue evidence="1">Gut</tissue>
    </source>
</reference>
<comment type="caution">
    <text evidence="1">The sequence shown here is derived from an EMBL/GenBank/DDBJ whole genome shotgun (WGS) entry which is preliminary data.</text>
</comment>
<organism evidence="1 2">
    <name type="scientific">Blattamonas nauphoetae</name>
    <dbReference type="NCBI Taxonomy" id="2049346"/>
    <lineage>
        <taxon>Eukaryota</taxon>
        <taxon>Metamonada</taxon>
        <taxon>Preaxostyla</taxon>
        <taxon>Oxymonadida</taxon>
        <taxon>Blattamonas</taxon>
    </lineage>
</organism>
<gene>
    <name evidence="1" type="ORF">BLNAU_22798</name>
</gene>
<dbReference type="EMBL" id="JARBJD010000420">
    <property type="protein sequence ID" value="KAK2942271.1"/>
    <property type="molecule type" value="Genomic_DNA"/>
</dbReference>
<evidence type="ECO:0000313" key="1">
    <source>
        <dbReference type="EMBL" id="KAK2942271.1"/>
    </source>
</evidence>
<sequence length="277" mass="31254">MDECQLTPTINALLNAINTDSTETINHHLTELASLTRHIGFCSEFVELNGIDSLVFVKSRMTQEDINVCFVVRSFGQKYLIPLICDLTVHESEIAESLLLSTLPRDLVHLLWTSDVRTTELILKIFVNVGLDEAELFQNKVGTALHEEISFFLRKTLPKHLERSFDEEGAGYISFSSLDKLSELCLKILNILVKRNQRVSVASEFVDFVVPLLHHKSTTVVMLVLRLFCFTISDDAVVRAIESSIPIVDVDGETRSVQVVGLLADLFDKHLNRIRTD</sequence>
<keyword evidence="2" id="KW-1185">Reference proteome</keyword>
<name>A0ABQ9WS12_9EUKA</name>
<proteinExistence type="predicted"/>